<accession>A0A2Z6NJV0</accession>
<organism evidence="1 2">
    <name type="scientific">Trifolium subterraneum</name>
    <name type="common">Subterranean clover</name>
    <dbReference type="NCBI Taxonomy" id="3900"/>
    <lineage>
        <taxon>Eukaryota</taxon>
        <taxon>Viridiplantae</taxon>
        <taxon>Streptophyta</taxon>
        <taxon>Embryophyta</taxon>
        <taxon>Tracheophyta</taxon>
        <taxon>Spermatophyta</taxon>
        <taxon>Magnoliopsida</taxon>
        <taxon>eudicotyledons</taxon>
        <taxon>Gunneridae</taxon>
        <taxon>Pentapetalae</taxon>
        <taxon>rosids</taxon>
        <taxon>fabids</taxon>
        <taxon>Fabales</taxon>
        <taxon>Fabaceae</taxon>
        <taxon>Papilionoideae</taxon>
        <taxon>50 kb inversion clade</taxon>
        <taxon>NPAAA clade</taxon>
        <taxon>Hologalegina</taxon>
        <taxon>IRL clade</taxon>
        <taxon>Trifolieae</taxon>
        <taxon>Trifolium</taxon>
    </lineage>
</organism>
<dbReference type="AlphaFoldDB" id="A0A2Z6NJV0"/>
<evidence type="ECO:0000313" key="2">
    <source>
        <dbReference type="Proteomes" id="UP000242715"/>
    </source>
</evidence>
<name>A0A2Z6NJV0_TRISU</name>
<protein>
    <submittedName>
        <fullName evidence="1">Uncharacterized protein</fullName>
    </submittedName>
</protein>
<dbReference type="EMBL" id="DF974024">
    <property type="protein sequence ID" value="GAU44201.1"/>
    <property type="molecule type" value="Genomic_DNA"/>
</dbReference>
<dbReference type="Proteomes" id="UP000242715">
    <property type="component" value="Unassembled WGS sequence"/>
</dbReference>
<proteinExistence type="predicted"/>
<sequence>MEFPGLASQDHFHATCDGVGGVEGPPSPPVVGIRVAPGLFIINACIPLSRKYSPMASGIGADSASAASCRTGA</sequence>
<keyword evidence="2" id="KW-1185">Reference proteome</keyword>
<reference evidence="2" key="1">
    <citation type="journal article" date="2017" name="Front. Plant Sci.">
        <title>Climate Clever Clovers: New Paradigm to Reduce the Environmental Footprint of Ruminants by Breeding Low Methanogenic Forages Utilizing Haplotype Variation.</title>
        <authorList>
            <person name="Kaur P."/>
            <person name="Appels R."/>
            <person name="Bayer P.E."/>
            <person name="Keeble-Gagnere G."/>
            <person name="Wang J."/>
            <person name="Hirakawa H."/>
            <person name="Shirasawa K."/>
            <person name="Vercoe P."/>
            <person name="Stefanova K."/>
            <person name="Durmic Z."/>
            <person name="Nichols P."/>
            <person name="Revell C."/>
            <person name="Isobe S.N."/>
            <person name="Edwards D."/>
            <person name="Erskine W."/>
        </authorList>
    </citation>
    <scope>NUCLEOTIDE SEQUENCE [LARGE SCALE GENOMIC DNA]</scope>
    <source>
        <strain evidence="2">cv. Daliak</strain>
    </source>
</reference>
<evidence type="ECO:0000313" key="1">
    <source>
        <dbReference type="EMBL" id="GAU44201.1"/>
    </source>
</evidence>
<gene>
    <name evidence="1" type="ORF">TSUD_370640</name>
</gene>